<evidence type="ECO:0000313" key="1">
    <source>
        <dbReference type="EMBL" id="KAG0446380.1"/>
    </source>
</evidence>
<sequence>MSKKPLIPGLMEVLSDVSARKTTELKHWIGYPMRLEAGLQRSSRIQPLMGWSHGVVSAVGHGGGWRGTRSARFEGVQHPSSCYGD</sequence>
<protein>
    <submittedName>
        <fullName evidence="2">Uncharacterized protein</fullName>
    </submittedName>
</protein>
<evidence type="ECO:0000313" key="3">
    <source>
        <dbReference type="Proteomes" id="UP000636800"/>
    </source>
</evidence>
<dbReference type="EMBL" id="JADCNL010000582">
    <property type="protein sequence ID" value="KAG0446384.1"/>
    <property type="molecule type" value="Genomic_DNA"/>
</dbReference>
<dbReference type="Proteomes" id="UP000636800">
    <property type="component" value="Unassembled WGS sequence"/>
</dbReference>
<comment type="caution">
    <text evidence="2">The sequence shown here is derived from an EMBL/GenBank/DDBJ whole genome shotgun (WGS) entry which is preliminary data.</text>
</comment>
<organism evidence="2 3">
    <name type="scientific">Vanilla planifolia</name>
    <name type="common">Vanilla</name>
    <dbReference type="NCBI Taxonomy" id="51239"/>
    <lineage>
        <taxon>Eukaryota</taxon>
        <taxon>Viridiplantae</taxon>
        <taxon>Streptophyta</taxon>
        <taxon>Embryophyta</taxon>
        <taxon>Tracheophyta</taxon>
        <taxon>Spermatophyta</taxon>
        <taxon>Magnoliopsida</taxon>
        <taxon>Liliopsida</taxon>
        <taxon>Asparagales</taxon>
        <taxon>Orchidaceae</taxon>
        <taxon>Vanilloideae</taxon>
        <taxon>Vanilleae</taxon>
        <taxon>Vanilla</taxon>
    </lineage>
</organism>
<proteinExistence type="predicted"/>
<dbReference type="EMBL" id="JADCNM010000583">
    <property type="protein sequence ID" value="KAG0446380.1"/>
    <property type="molecule type" value="Genomic_DNA"/>
</dbReference>
<reference evidence="3 4" key="1">
    <citation type="journal article" date="2020" name="Nat. Food">
        <title>A phased Vanilla planifolia genome enables genetic improvement of flavour and production.</title>
        <authorList>
            <person name="Hasing T."/>
            <person name="Tang H."/>
            <person name="Brym M."/>
            <person name="Khazi F."/>
            <person name="Huang T."/>
            <person name="Chambers A.H."/>
        </authorList>
    </citation>
    <scope>NUCLEOTIDE SEQUENCE [LARGE SCALE GENOMIC DNA]</scope>
    <source>
        <tissue evidence="2">Leaf</tissue>
    </source>
</reference>
<evidence type="ECO:0000313" key="4">
    <source>
        <dbReference type="Proteomes" id="UP000639772"/>
    </source>
</evidence>
<dbReference type="Proteomes" id="UP000639772">
    <property type="component" value="Unassembled WGS sequence"/>
</dbReference>
<gene>
    <name evidence="2" type="ORF">HPP92_028856</name>
    <name evidence="1" type="ORF">HPP92_028867</name>
</gene>
<dbReference type="AlphaFoldDB" id="A0A835P631"/>
<keyword evidence="3" id="KW-1185">Reference proteome</keyword>
<accession>A0A835P631</accession>
<name>A0A835P631_VANPL</name>
<evidence type="ECO:0000313" key="2">
    <source>
        <dbReference type="EMBL" id="KAG0446384.1"/>
    </source>
</evidence>